<dbReference type="PANTHER" id="PTHR24116">
    <property type="entry name" value="KINASE D-INTERACTING SUBSTRATE OF 220 KDA"/>
    <property type="match status" value="1"/>
</dbReference>
<accession>A0AAV4DG90</accession>
<keyword evidence="3" id="KW-1185">Reference proteome</keyword>
<dbReference type="GO" id="GO:0016301">
    <property type="term" value="F:kinase activity"/>
    <property type="evidence" value="ECO:0007669"/>
    <property type="project" value="UniProtKB-KW"/>
</dbReference>
<keyword evidence="1" id="KW-1133">Transmembrane helix</keyword>
<keyword evidence="1" id="KW-0472">Membrane</keyword>
<organism evidence="2 3">
    <name type="scientific">Plakobranchus ocellatus</name>
    <dbReference type="NCBI Taxonomy" id="259542"/>
    <lineage>
        <taxon>Eukaryota</taxon>
        <taxon>Metazoa</taxon>
        <taxon>Spiralia</taxon>
        <taxon>Lophotrochozoa</taxon>
        <taxon>Mollusca</taxon>
        <taxon>Gastropoda</taxon>
        <taxon>Heterobranchia</taxon>
        <taxon>Euthyneura</taxon>
        <taxon>Panpulmonata</taxon>
        <taxon>Sacoglossa</taxon>
        <taxon>Placobranchoidea</taxon>
        <taxon>Plakobranchidae</taxon>
        <taxon>Plakobranchus</taxon>
    </lineage>
</organism>
<dbReference type="InterPro" id="IPR052771">
    <property type="entry name" value="Neurotrophin_sig_adaptor"/>
</dbReference>
<dbReference type="PANTHER" id="PTHR24116:SF0">
    <property type="entry name" value="KINASE D-INTERACTING SUBSTRATE OF 220 KDA"/>
    <property type="match status" value="1"/>
</dbReference>
<dbReference type="EMBL" id="BLXT01007876">
    <property type="protein sequence ID" value="GFO43323.1"/>
    <property type="molecule type" value="Genomic_DNA"/>
</dbReference>
<keyword evidence="2" id="KW-0808">Transferase</keyword>
<name>A0AAV4DG90_9GAST</name>
<dbReference type="GO" id="GO:0019887">
    <property type="term" value="F:protein kinase regulator activity"/>
    <property type="evidence" value="ECO:0007669"/>
    <property type="project" value="TreeGrafter"/>
</dbReference>
<comment type="caution">
    <text evidence="2">The sequence shown here is derived from an EMBL/GenBank/DDBJ whole genome shotgun (WGS) entry which is preliminary data.</text>
</comment>
<keyword evidence="1" id="KW-0812">Transmembrane</keyword>
<evidence type="ECO:0000313" key="2">
    <source>
        <dbReference type="EMBL" id="GFO43323.1"/>
    </source>
</evidence>
<dbReference type="Proteomes" id="UP000735302">
    <property type="component" value="Unassembled WGS sequence"/>
</dbReference>
<reference evidence="2 3" key="1">
    <citation type="journal article" date="2021" name="Elife">
        <title>Chloroplast acquisition without the gene transfer in kleptoplastic sea slugs, Plakobranchus ocellatus.</title>
        <authorList>
            <person name="Maeda T."/>
            <person name="Takahashi S."/>
            <person name="Yoshida T."/>
            <person name="Shimamura S."/>
            <person name="Takaki Y."/>
            <person name="Nagai Y."/>
            <person name="Toyoda A."/>
            <person name="Suzuki Y."/>
            <person name="Arimoto A."/>
            <person name="Ishii H."/>
            <person name="Satoh N."/>
            <person name="Nishiyama T."/>
            <person name="Hasebe M."/>
            <person name="Maruyama T."/>
            <person name="Minagawa J."/>
            <person name="Obokata J."/>
            <person name="Shigenobu S."/>
        </authorList>
    </citation>
    <scope>NUCLEOTIDE SEQUENCE [LARGE SCALE GENOMIC DNA]</scope>
</reference>
<feature type="transmembrane region" description="Helical" evidence="1">
    <location>
        <begin position="36"/>
        <end position="64"/>
    </location>
</feature>
<dbReference type="GO" id="GO:0030165">
    <property type="term" value="F:PDZ domain binding"/>
    <property type="evidence" value="ECO:0007669"/>
    <property type="project" value="TreeGrafter"/>
</dbReference>
<evidence type="ECO:0000313" key="3">
    <source>
        <dbReference type="Proteomes" id="UP000735302"/>
    </source>
</evidence>
<gene>
    <name evidence="2" type="ORF">PoB_006982800</name>
</gene>
<proteinExistence type="predicted"/>
<dbReference type="AlphaFoldDB" id="A0AAV4DG90"/>
<evidence type="ECO:0000256" key="1">
    <source>
        <dbReference type="SAM" id="Phobius"/>
    </source>
</evidence>
<protein>
    <submittedName>
        <fullName evidence="2">Kinase d-interacting substrate of 220 kDa</fullName>
    </submittedName>
</protein>
<sequence length="101" mass="11274">MKTYLGVDKVLNLGPQTDKTAKPYLTGKNVAVKVTFIALIIVVGLALLYSVFFTWPQVVLAMALSQRKRVVRAANNIEELRMDGFMQQLKTEVTLLAEDAF</sequence>
<keyword evidence="2" id="KW-0418">Kinase</keyword>